<dbReference type="PANTHER" id="PTHR43416">
    <property type="entry name" value="DIHYDROLIPOYLLYSINE-RESIDUE SUCCINYLTRANSFERASE COMPONENT OF 2-OXOGLUTARATE DEHYDROGENASE COMPLEX, MITOCHONDRIAL-RELATED"/>
    <property type="match status" value="1"/>
</dbReference>
<dbReference type="InterPro" id="IPR050537">
    <property type="entry name" value="2-oxoacid_dehydrogenase"/>
</dbReference>
<dbReference type="SUPFAM" id="SSF51230">
    <property type="entry name" value="Single hybrid motif"/>
    <property type="match status" value="2"/>
</dbReference>
<dbReference type="Proteomes" id="UP000030680">
    <property type="component" value="Unassembled WGS sequence"/>
</dbReference>
<dbReference type="GO" id="GO:0045252">
    <property type="term" value="C:oxoglutarate dehydrogenase complex"/>
    <property type="evidence" value="ECO:0007669"/>
    <property type="project" value="InterPro"/>
</dbReference>
<dbReference type="GeneID" id="17088213"/>
<dbReference type="NCBIfam" id="NF004309">
    <property type="entry name" value="PRK05704.1"/>
    <property type="match status" value="1"/>
</dbReference>
<dbReference type="InterPro" id="IPR001078">
    <property type="entry name" value="2-oxoacid_DH_actylTfrase"/>
</dbReference>
<feature type="compositionally biased region" description="Low complexity" evidence="11">
    <location>
        <begin position="303"/>
        <end position="322"/>
    </location>
</feature>
<dbReference type="UniPathway" id="UPA00868">
    <property type="reaction ID" value="UER00840"/>
</dbReference>
<comment type="pathway">
    <text evidence="2">Amino-acid degradation; L-lysine degradation via saccharopine pathway; glutaryl-CoA from L-lysine: step 6/6.</text>
</comment>
<dbReference type="FunFam" id="3.30.559.10:FF:000007">
    <property type="entry name" value="Dihydrolipoamide acetyltransferase component of pyruvate dehydrogenase complex"/>
    <property type="match status" value="1"/>
</dbReference>
<dbReference type="Gramene" id="EME29417">
    <property type="protein sequence ID" value="EME29417"/>
    <property type="gene ID" value="Gasu_32380"/>
</dbReference>
<dbReference type="STRING" id="130081.M2XH70"/>
<dbReference type="AlphaFoldDB" id="M2XH70"/>
<dbReference type="SUPFAM" id="SSF52777">
    <property type="entry name" value="CoA-dependent acyltransferases"/>
    <property type="match status" value="1"/>
</dbReference>
<dbReference type="RefSeq" id="XP_005705937.1">
    <property type="nucleotide sequence ID" value="XM_005705880.1"/>
</dbReference>
<dbReference type="Gene3D" id="3.30.559.10">
    <property type="entry name" value="Chloramphenicol acetyltransferase-like domain"/>
    <property type="match status" value="1"/>
</dbReference>
<keyword evidence="14" id="KW-1185">Reference proteome</keyword>
<evidence type="ECO:0000256" key="4">
    <source>
        <dbReference type="ARBA" id="ARBA00012945"/>
    </source>
</evidence>
<dbReference type="OrthoDB" id="5391403at2759"/>
<dbReference type="InterPro" id="IPR023213">
    <property type="entry name" value="CAT-like_dom_sf"/>
</dbReference>
<keyword evidence="6 13" id="KW-0808">Transferase</keyword>
<comment type="cofactor">
    <cofactor evidence="1">
        <name>(R)-lipoate</name>
        <dbReference type="ChEBI" id="CHEBI:83088"/>
    </cofactor>
</comment>
<comment type="similarity">
    <text evidence="3">Belongs to the 2-oxoacid dehydrogenase family.</text>
</comment>
<dbReference type="CDD" id="cd06849">
    <property type="entry name" value="lipoyl_domain"/>
    <property type="match status" value="2"/>
</dbReference>
<evidence type="ECO:0000313" key="13">
    <source>
        <dbReference type="EMBL" id="EME29417.1"/>
    </source>
</evidence>
<keyword evidence="7" id="KW-0450">Lipoyl</keyword>
<dbReference type="EMBL" id="KB454509">
    <property type="protein sequence ID" value="EME29417.1"/>
    <property type="molecule type" value="Genomic_DNA"/>
</dbReference>
<keyword evidence="5" id="KW-0816">Tricarboxylic acid cycle</keyword>
<name>M2XH70_GALSU</name>
<organism evidence="13 14">
    <name type="scientific">Galdieria sulphuraria</name>
    <name type="common">Red alga</name>
    <dbReference type="NCBI Taxonomy" id="130081"/>
    <lineage>
        <taxon>Eukaryota</taxon>
        <taxon>Rhodophyta</taxon>
        <taxon>Bangiophyceae</taxon>
        <taxon>Galdieriales</taxon>
        <taxon>Galdieriaceae</taxon>
        <taxon>Galdieria</taxon>
    </lineage>
</organism>
<evidence type="ECO:0000256" key="2">
    <source>
        <dbReference type="ARBA" id="ARBA00005145"/>
    </source>
</evidence>
<evidence type="ECO:0000256" key="1">
    <source>
        <dbReference type="ARBA" id="ARBA00001938"/>
    </source>
</evidence>
<evidence type="ECO:0000256" key="10">
    <source>
        <dbReference type="ARBA" id="ARBA00032406"/>
    </source>
</evidence>
<dbReference type="Pfam" id="PF00364">
    <property type="entry name" value="Biotin_lipoyl"/>
    <property type="match status" value="2"/>
</dbReference>
<evidence type="ECO:0000259" key="12">
    <source>
        <dbReference type="PROSITE" id="PS50968"/>
    </source>
</evidence>
<dbReference type="NCBIfam" id="TIGR01347">
    <property type="entry name" value="sucB"/>
    <property type="match status" value="1"/>
</dbReference>
<reference evidence="14" key="1">
    <citation type="journal article" date="2013" name="Science">
        <title>Gene transfer from bacteria and archaea facilitated evolution of an extremophilic eukaryote.</title>
        <authorList>
            <person name="Schonknecht G."/>
            <person name="Chen W.H."/>
            <person name="Ternes C.M."/>
            <person name="Barbier G.G."/>
            <person name="Shrestha R.P."/>
            <person name="Stanke M."/>
            <person name="Brautigam A."/>
            <person name="Baker B.J."/>
            <person name="Banfield J.F."/>
            <person name="Garavito R.M."/>
            <person name="Carr K."/>
            <person name="Wilkerson C."/>
            <person name="Rensing S.A."/>
            <person name="Gagneul D."/>
            <person name="Dickenson N.E."/>
            <person name="Oesterhelt C."/>
            <person name="Lercher M.J."/>
            <person name="Weber A.P."/>
        </authorList>
    </citation>
    <scope>NUCLEOTIDE SEQUENCE [LARGE SCALE GENOMIC DNA]</scope>
    <source>
        <strain evidence="14">074W</strain>
    </source>
</reference>
<dbReference type="Gene3D" id="2.40.50.100">
    <property type="match status" value="2"/>
</dbReference>
<feature type="region of interest" description="Disordered" evidence="11">
    <location>
        <begin position="283"/>
        <end position="367"/>
    </location>
</feature>
<dbReference type="Pfam" id="PF00198">
    <property type="entry name" value="2-oxoacid_dh"/>
    <property type="match status" value="1"/>
</dbReference>
<dbReference type="InterPro" id="IPR000089">
    <property type="entry name" value="Biotin_lipoyl"/>
</dbReference>
<evidence type="ECO:0000256" key="11">
    <source>
        <dbReference type="SAM" id="MobiDB-lite"/>
    </source>
</evidence>
<dbReference type="eggNOG" id="KOG0559">
    <property type="taxonomic scope" value="Eukaryota"/>
</dbReference>
<feature type="region of interest" description="Disordered" evidence="11">
    <location>
        <begin position="188"/>
        <end position="212"/>
    </location>
</feature>
<dbReference type="GO" id="GO:0006099">
    <property type="term" value="P:tricarboxylic acid cycle"/>
    <property type="evidence" value="ECO:0007669"/>
    <property type="project" value="UniProtKB-KW"/>
</dbReference>
<feature type="compositionally biased region" description="Low complexity" evidence="11">
    <location>
        <begin position="284"/>
        <end position="295"/>
    </location>
</feature>
<feature type="domain" description="Lipoyl-binding" evidence="12">
    <location>
        <begin position="209"/>
        <end position="284"/>
    </location>
</feature>
<dbReference type="InterPro" id="IPR011053">
    <property type="entry name" value="Single_hybrid_motif"/>
</dbReference>
<dbReference type="PANTHER" id="PTHR43416:SF5">
    <property type="entry name" value="DIHYDROLIPOYLLYSINE-RESIDUE SUCCINYLTRANSFERASE COMPONENT OF 2-OXOGLUTARATE DEHYDROGENASE COMPLEX, MITOCHONDRIAL"/>
    <property type="match status" value="1"/>
</dbReference>
<dbReference type="EC" id="2.3.1.61" evidence="4"/>
<sequence>MQTIGRLRFAIHKGLVFGKECKNDVGLIWIASNKGYCCTSDPQVRGVRQLSSRLQHLARFSTCSALQQPILLLESPSVSPNSELFLPFWHRSCFKRSFSTEASQESKQEVVSIKVPQMGESIKEGTLISWQKSVGDTVEMDEVIAQIETDKVTVEVRAPESGTIVEELVKGGDTVAVGAEIARLKPGAVSEEVASEPTETHSAAGQSSPVPIKVPEMGESIKEGTLVSWSKAEGDFVDMDEVIAQVETDKVTVEIRAPQMGVLQKRVAKEGDSVKVGSDIAILQPSSAPTQQQASKDTSTATSPRRSGGEVSSSSSSSSQKAESSDLKQQPEKQSISTSTLSPPKPPKQVADYSKLSSVESQEGAKRVAMTRMRRRIAERLKQAQNTAAMLTTFNEVDMSALMELRNNYKEAFEKKHGIRLGFMSAFTKAATLALMEQPELNAYIDGSDIVYHDYVDISVAVSAPTGLVVPVIRNCQRLSFAEIEKAIHTMGEQARLGKLTIQDMQGGTFTISNGGVFGSLLSTPILNMPQSAILGMHTIQKRPVVVNDQIVIRPMMYLALSYDHRLVDGREAVTFLRRIKSLVEDPRKILLDIDI</sequence>
<dbReference type="PROSITE" id="PS50968">
    <property type="entry name" value="BIOTINYL_LIPOYL"/>
    <property type="match status" value="2"/>
</dbReference>
<evidence type="ECO:0000256" key="6">
    <source>
        <dbReference type="ARBA" id="ARBA00022679"/>
    </source>
</evidence>
<evidence type="ECO:0000256" key="5">
    <source>
        <dbReference type="ARBA" id="ARBA00022532"/>
    </source>
</evidence>
<evidence type="ECO:0000256" key="9">
    <source>
        <dbReference type="ARBA" id="ARBA00023315"/>
    </source>
</evidence>
<evidence type="ECO:0000313" key="14">
    <source>
        <dbReference type="Proteomes" id="UP000030680"/>
    </source>
</evidence>
<evidence type="ECO:0000256" key="3">
    <source>
        <dbReference type="ARBA" id="ARBA00007317"/>
    </source>
</evidence>
<gene>
    <name evidence="13" type="ORF">Gasu_32380</name>
</gene>
<accession>M2XH70</accession>
<dbReference type="InterPro" id="IPR006255">
    <property type="entry name" value="SucB"/>
</dbReference>
<evidence type="ECO:0000256" key="7">
    <source>
        <dbReference type="ARBA" id="ARBA00022823"/>
    </source>
</evidence>
<feature type="compositionally biased region" description="Polar residues" evidence="11">
    <location>
        <begin position="200"/>
        <end position="209"/>
    </location>
</feature>
<evidence type="ECO:0000256" key="8">
    <source>
        <dbReference type="ARBA" id="ARBA00022946"/>
    </source>
</evidence>
<dbReference type="PROSITE" id="PS00189">
    <property type="entry name" value="LIPOYL"/>
    <property type="match status" value="2"/>
</dbReference>
<proteinExistence type="inferred from homology"/>
<dbReference type="KEGG" id="gsl:Gasu_32380"/>
<feature type="domain" description="Lipoyl-binding" evidence="12">
    <location>
        <begin position="110"/>
        <end position="185"/>
    </location>
</feature>
<keyword evidence="9 13" id="KW-0012">Acyltransferase</keyword>
<dbReference type="GO" id="GO:0033512">
    <property type="term" value="P:L-lysine catabolic process to acetyl-CoA via saccharopine"/>
    <property type="evidence" value="ECO:0007669"/>
    <property type="project" value="UniProtKB-UniPathway"/>
</dbReference>
<protein>
    <recommendedName>
        <fullName evidence="4">dihydrolipoyllysine-residue succinyltransferase</fullName>
        <ecNumber evidence="4">2.3.1.61</ecNumber>
    </recommendedName>
    <alternativeName>
        <fullName evidence="10">2-oxoglutarate dehydrogenase complex component E2</fullName>
    </alternativeName>
</protein>
<keyword evidence="8" id="KW-0809">Transit peptide</keyword>
<dbReference type="GO" id="GO:0004149">
    <property type="term" value="F:dihydrolipoyllysine-residue succinyltransferase activity"/>
    <property type="evidence" value="ECO:0007669"/>
    <property type="project" value="UniProtKB-EC"/>
</dbReference>
<dbReference type="InterPro" id="IPR003016">
    <property type="entry name" value="2-oxoA_DH_lipoyl-BS"/>
</dbReference>